<dbReference type="EMBL" id="JAUJYN010000003">
    <property type="protein sequence ID" value="KAK1275221.1"/>
    <property type="molecule type" value="Genomic_DNA"/>
</dbReference>
<gene>
    <name evidence="17" type="ORF">QJS04_geneDACA011836</name>
</gene>
<dbReference type="InterPro" id="IPR033138">
    <property type="entry name" value="Cu_oxidase_CS"/>
</dbReference>
<dbReference type="Pfam" id="PF07732">
    <property type="entry name" value="Cu-oxidase_3"/>
    <property type="match status" value="1"/>
</dbReference>
<evidence type="ECO:0000256" key="1">
    <source>
        <dbReference type="ARBA" id="ARBA00000349"/>
    </source>
</evidence>
<dbReference type="InterPro" id="IPR008972">
    <property type="entry name" value="Cupredoxin"/>
</dbReference>
<keyword evidence="7 13" id="KW-0964">Secreted</keyword>
<feature type="domain" description="Plastocyanin-like" evidence="15">
    <location>
        <begin position="425"/>
        <end position="558"/>
    </location>
</feature>
<feature type="domain" description="Plastocyanin-like" evidence="16">
    <location>
        <begin position="41"/>
        <end position="155"/>
    </location>
</feature>
<keyword evidence="9 13" id="KW-0677">Repeat</keyword>
<comment type="function">
    <text evidence="2 13">Lignin degradation and detoxification of lignin-derived products.</text>
</comment>
<dbReference type="SUPFAM" id="SSF49503">
    <property type="entry name" value="Cupredoxins"/>
    <property type="match status" value="3"/>
</dbReference>
<evidence type="ECO:0000256" key="10">
    <source>
        <dbReference type="ARBA" id="ARBA00023002"/>
    </source>
</evidence>
<dbReference type="NCBIfam" id="TIGR03389">
    <property type="entry name" value="laccase"/>
    <property type="match status" value="1"/>
</dbReference>
<keyword evidence="13" id="KW-0732">Signal</keyword>
<dbReference type="GO" id="GO:0005507">
    <property type="term" value="F:copper ion binding"/>
    <property type="evidence" value="ECO:0007669"/>
    <property type="project" value="InterPro"/>
</dbReference>
<name>A0AAV9BFK4_ACOGR</name>
<feature type="signal peptide" evidence="13">
    <location>
        <begin position="1"/>
        <end position="29"/>
    </location>
</feature>
<keyword evidence="10 13" id="KW-0560">Oxidoreductase</keyword>
<comment type="similarity">
    <text evidence="4 13">Belongs to the multicopper oxidase family.</text>
</comment>
<evidence type="ECO:0000256" key="8">
    <source>
        <dbReference type="ARBA" id="ARBA00022723"/>
    </source>
</evidence>
<comment type="subcellular location">
    <subcellularLocation>
        <location evidence="3 13">Secreted</location>
        <location evidence="3 13">Extracellular space</location>
        <location evidence="3 13">Apoplast</location>
    </subcellularLocation>
</comment>
<dbReference type="Pfam" id="PF00394">
    <property type="entry name" value="Cu-oxidase"/>
    <property type="match status" value="1"/>
</dbReference>
<comment type="caution">
    <text evidence="17">The sequence shown here is derived from an EMBL/GenBank/DDBJ whole genome shotgun (WGS) entry which is preliminary data.</text>
</comment>
<evidence type="ECO:0000256" key="7">
    <source>
        <dbReference type="ARBA" id="ARBA00022525"/>
    </source>
</evidence>
<evidence type="ECO:0000256" key="4">
    <source>
        <dbReference type="ARBA" id="ARBA00010609"/>
    </source>
</evidence>
<dbReference type="InterPro" id="IPR001117">
    <property type="entry name" value="Cu-oxidase_2nd"/>
</dbReference>
<dbReference type="CDD" id="cd13875">
    <property type="entry name" value="CuRO_2_LCC_plant"/>
    <property type="match status" value="1"/>
</dbReference>
<reference evidence="17" key="1">
    <citation type="journal article" date="2023" name="Nat. Commun.">
        <title>Diploid and tetraploid genomes of Acorus and the evolution of monocots.</title>
        <authorList>
            <person name="Ma L."/>
            <person name="Liu K.W."/>
            <person name="Li Z."/>
            <person name="Hsiao Y.Y."/>
            <person name="Qi Y."/>
            <person name="Fu T."/>
            <person name="Tang G.D."/>
            <person name="Zhang D."/>
            <person name="Sun W.H."/>
            <person name="Liu D.K."/>
            <person name="Li Y."/>
            <person name="Chen G.Z."/>
            <person name="Liu X.D."/>
            <person name="Liao X.Y."/>
            <person name="Jiang Y.T."/>
            <person name="Yu X."/>
            <person name="Hao Y."/>
            <person name="Huang J."/>
            <person name="Zhao X.W."/>
            <person name="Ke S."/>
            <person name="Chen Y.Y."/>
            <person name="Wu W.L."/>
            <person name="Hsu J.L."/>
            <person name="Lin Y.F."/>
            <person name="Huang M.D."/>
            <person name="Li C.Y."/>
            <person name="Huang L."/>
            <person name="Wang Z.W."/>
            <person name="Zhao X."/>
            <person name="Zhong W.Y."/>
            <person name="Peng D.H."/>
            <person name="Ahmad S."/>
            <person name="Lan S."/>
            <person name="Zhang J.S."/>
            <person name="Tsai W.C."/>
            <person name="Van de Peer Y."/>
            <person name="Liu Z.J."/>
        </authorList>
    </citation>
    <scope>NUCLEOTIDE SEQUENCE</scope>
    <source>
        <strain evidence="17">SCP</strain>
    </source>
</reference>
<proteinExistence type="inferred from homology"/>
<keyword evidence="12 13" id="KW-0439">Lignin degradation</keyword>
<evidence type="ECO:0000259" key="16">
    <source>
        <dbReference type="Pfam" id="PF07732"/>
    </source>
</evidence>
<evidence type="ECO:0000256" key="6">
    <source>
        <dbReference type="ARBA" id="ARBA00022523"/>
    </source>
</evidence>
<evidence type="ECO:0000259" key="14">
    <source>
        <dbReference type="Pfam" id="PF00394"/>
    </source>
</evidence>
<keyword evidence="18" id="KW-1185">Reference proteome</keyword>
<dbReference type="PROSITE" id="PS00080">
    <property type="entry name" value="MULTICOPPER_OXIDASE2"/>
    <property type="match status" value="1"/>
</dbReference>
<dbReference type="Proteomes" id="UP001179952">
    <property type="component" value="Unassembled WGS sequence"/>
</dbReference>
<dbReference type="GO" id="GO:0052716">
    <property type="term" value="F:hydroquinone:oxygen oxidoreductase activity"/>
    <property type="evidence" value="ECO:0007669"/>
    <property type="project" value="UniProtKB-EC"/>
</dbReference>
<dbReference type="FunFam" id="2.60.40.420:FF:000049">
    <property type="entry name" value="Laccase"/>
    <property type="match status" value="1"/>
</dbReference>
<feature type="domain" description="Plastocyanin-like" evidence="14">
    <location>
        <begin position="167"/>
        <end position="316"/>
    </location>
</feature>
<evidence type="ECO:0000256" key="5">
    <source>
        <dbReference type="ARBA" id="ARBA00012297"/>
    </source>
</evidence>
<dbReference type="InterPro" id="IPR034288">
    <property type="entry name" value="CuRO_1_LCC"/>
</dbReference>
<dbReference type="InterPro" id="IPR034285">
    <property type="entry name" value="CuRO_2_LCC"/>
</dbReference>
<dbReference type="InterPro" id="IPR011707">
    <property type="entry name" value="Cu-oxidase-like_N"/>
</dbReference>
<dbReference type="InterPro" id="IPR017761">
    <property type="entry name" value="Laccase"/>
</dbReference>
<dbReference type="CDD" id="cd13897">
    <property type="entry name" value="CuRO_3_LCC_plant"/>
    <property type="match status" value="1"/>
</dbReference>
<dbReference type="AlphaFoldDB" id="A0AAV9BFK4"/>
<dbReference type="EC" id="1.10.3.2" evidence="5 13"/>
<evidence type="ECO:0000256" key="13">
    <source>
        <dbReference type="RuleBase" id="RU361119"/>
    </source>
</evidence>
<dbReference type="PANTHER" id="PTHR11709">
    <property type="entry name" value="MULTI-COPPER OXIDASE"/>
    <property type="match status" value="1"/>
</dbReference>
<dbReference type="InterPro" id="IPR034289">
    <property type="entry name" value="CuRO_3_LCC"/>
</dbReference>
<evidence type="ECO:0000256" key="9">
    <source>
        <dbReference type="ARBA" id="ARBA00022737"/>
    </source>
</evidence>
<dbReference type="InterPro" id="IPR002355">
    <property type="entry name" value="Cu_oxidase_Cu_BS"/>
</dbReference>
<evidence type="ECO:0000259" key="15">
    <source>
        <dbReference type="Pfam" id="PF07731"/>
    </source>
</evidence>
<evidence type="ECO:0000313" key="18">
    <source>
        <dbReference type="Proteomes" id="UP001179952"/>
    </source>
</evidence>
<protein>
    <recommendedName>
        <fullName evidence="5 13">Laccase</fullName>
        <ecNumber evidence="5 13">1.10.3.2</ecNumber>
    </recommendedName>
    <alternativeName>
        <fullName evidence="13">Benzenediol:oxygen oxidoreductase</fullName>
    </alternativeName>
    <alternativeName>
        <fullName evidence="13">Diphenol oxidase</fullName>
    </alternativeName>
    <alternativeName>
        <fullName evidence="13">Urishiol oxidase</fullName>
    </alternativeName>
</protein>
<reference evidence="17" key="2">
    <citation type="submission" date="2023-06" db="EMBL/GenBank/DDBJ databases">
        <authorList>
            <person name="Ma L."/>
            <person name="Liu K.-W."/>
            <person name="Li Z."/>
            <person name="Hsiao Y.-Y."/>
            <person name="Qi Y."/>
            <person name="Fu T."/>
            <person name="Tang G."/>
            <person name="Zhang D."/>
            <person name="Sun W.-H."/>
            <person name="Liu D.-K."/>
            <person name="Li Y."/>
            <person name="Chen G.-Z."/>
            <person name="Liu X.-D."/>
            <person name="Liao X.-Y."/>
            <person name="Jiang Y.-T."/>
            <person name="Yu X."/>
            <person name="Hao Y."/>
            <person name="Huang J."/>
            <person name="Zhao X.-W."/>
            <person name="Ke S."/>
            <person name="Chen Y.-Y."/>
            <person name="Wu W.-L."/>
            <person name="Hsu J.-L."/>
            <person name="Lin Y.-F."/>
            <person name="Huang M.-D."/>
            <person name="Li C.-Y."/>
            <person name="Huang L."/>
            <person name="Wang Z.-W."/>
            <person name="Zhao X."/>
            <person name="Zhong W.-Y."/>
            <person name="Peng D.-H."/>
            <person name="Ahmad S."/>
            <person name="Lan S."/>
            <person name="Zhang J.-S."/>
            <person name="Tsai W.-C."/>
            <person name="Van De Peer Y."/>
            <person name="Liu Z.-J."/>
        </authorList>
    </citation>
    <scope>NUCLEOTIDE SEQUENCE</scope>
    <source>
        <strain evidence="17">SCP</strain>
        <tissue evidence="17">Leaves</tissue>
    </source>
</reference>
<organism evidence="17 18">
    <name type="scientific">Acorus gramineus</name>
    <name type="common">Dwarf sweet flag</name>
    <dbReference type="NCBI Taxonomy" id="55184"/>
    <lineage>
        <taxon>Eukaryota</taxon>
        <taxon>Viridiplantae</taxon>
        <taxon>Streptophyta</taxon>
        <taxon>Embryophyta</taxon>
        <taxon>Tracheophyta</taxon>
        <taxon>Spermatophyta</taxon>
        <taxon>Magnoliopsida</taxon>
        <taxon>Liliopsida</taxon>
        <taxon>Acoraceae</taxon>
        <taxon>Acorus</taxon>
    </lineage>
</organism>
<comment type="cofactor">
    <cofactor evidence="13">
        <name>Cu cation</name>
        <dbReference type="ChEBI" id="CHEBI:23378"/>
    </cofactor>
    <text evidence="13">Binds 4 Cu cations per monomer.</text>
</comment>
<dbReference type="Gene3D" id="2.60.40.420">
    <property type="entry name" value="Cupredoxins - blue copper proteins"/>
    <property type="match status" value="3"/>
</dbReference>
<keyword evidence="6 13" id="KW-0052">Apoplast</keyword>
<dbReference type="PANTHER" id="PTHR11709:SF292">
    <property type="entry name" value="LACCASE-1"/>
    <property type="match status" value="1"/>
</dbReference>
<keyword evidence="11 13" id="KW-0186">Copper</keyword>
<sequence>MEGHYMSGYRVFMVILFLHAWFATSVVLARSSPTKRFNFTVEWREVTRLCHTKRLLTVNGEYPGPTIDVHEGDRVEVVVFNNVERNTTIHWHGIKQFRTGWADGPAYITQCPIRANHSYTYRFKVTRQRGTLFWHAHLGWQRASVHGAFIVRPRSSSSYPFPPVHAEVPIILGEWWNVDTEAIESDTIRYGSGPNVSDAYTINGMPGPYYPCSNQDTFTHIVEHGKTYMLRIINAALNNELFFAVENHTLTVVEIDAAYVKPFATSAIMIAPGQTTSVLVTTNTKPGTFMLAARPYVSATIPFNPTTAIGFISYSTNRVPASREHGDLTFLPPMQDTAFATQFSNNLRSLDSTEHPCKVPKEVDKRLFITISLNLQDCCSNCICKGFTGKRFSASMNNQSFTRPATSILESYFKNTMDAKLINSFPERPPHPFNYTGPSTLDMKLNTEFGMRLVAVPHGTRLEFVLQDTSLVNAENHPIHVHGHNFFVVGRGFGNFEEGRDRAGFNLVDPPERNTVAVPSGGWAAIRFKADNPGMWFVHCHLETHTTWGLAMGFIVRDGPKASQQLLPPPEDFPPC</sequence>
<evidence type="ECO:0000313" key="17">
    <source>
        <dbReference type="EMBL" id="KAK1275221.1"/>
    </source>
</evidence>
<dbReference type="PROSITE" id="PS00079">
    <property type="entry name" value="MULTICOPPER_OXIDASE1"/>
    <property type="match status" value="1"/>
</dbReference>
<dbReference type="GO" id="GO:0048046">
    <property type="term" value="C:apoplast"/>
    <property type="evidence" value="ECO:0007669"/>
    <property type="project" value="UniProtKB-SubCell"/>
</dbReference>
<evidence type="ECO:0000256" key="3">
    <source>
        <dbReference type="ARBA" id="ARBA00004271"/>
    </source>
</evidence>
<evidence type="ECO:0000256" key="11">
    <source>
        <dbReference type="ARBA" id="ARBA00023008"/>
    </source>
</evidence>
<dbReference type="InterPro" id="IPR045087">
    <property type="entry name" value="Cu-oxidase_fam"/>
</dbReference>
<dbReference type="GO" id="GO:0046274">
    <property type="term" value="P:lignin catabolic process"/>
    <property type="evidence" value="ECO:0007669"/>
    <property type="project" value="UniProtKB-KW"/>
</dbReference>
<dbReference type="CDD" id="cd13849">
    <property type="entry name" value="CuRO_1_LCC_plant"/>
    <property type="match status" value="1"/>
</dbReference>
<accession>A0AAV9BFK4</accession>
<dbReference type="Pfam" id="PF07731">
    <property type="entry name" value="Cu-oxidase_2"/>
    <property type="match status" value="1"/>
</dbReference>
<keyword evidence="8 13" id="KW-0479">Metal-binding</keyword>
<evidence type="ECO:0000256" key="12">
    <source>
        <dbReference type="ARBA" id="ARBA00023185"/>
    </source>
</evidence>
<comment type="catalytic activity">
    <reaction evidence="1 13">
        <text>4 hydroquinone + O2 = 4 benzosemiquinone + 2 H2O</text>
        <dbReference type="Rhea" id="RHEA:11276"/>
        <dbReference type="ChEBI" id="CHEBI:15377"/>
        <dbReference type="ChEBI" id="CHEBI:15379"/>
        <dbReference type="ChEBI" id="CHEBI:17594"/>
        <dbReference type="ChEBI" id="CHEBI:17977"/>
        <dbReference type="EC" id="1.10.3.2"/>
    </reaction>
</comment>
<feature type="chain" id="PRO_5043088282" description="Laccase" evidence="13">
    <location>
        <begin position="30"/>
        <end position="576"/>
    </location>
</feature>
<dbReference type="InterPro" id="IPR011706">
    <property type="entry name" value="Cu-oxidase_C"/>
</dbReference>
<evidence type="ECO:0000256" key="2">
    <source>
        <dbReference type="ARBA" id="ARBA00002075"/>
    </source>
</evidence>